<keyword evidence="2" id="KW-0255">Endonuclease</keyword>
<keyword evidence="2" id="KW-0378">Hydrolase</keyword>
<feature type="compositionally biased region" description="Basic residues" evidence="1">
    <location>
        <begin position="10"/>
        <end position="26"/>
    </location>
</feature>
<dbReference type="InterPro" id="IPR004211">
    <property type="entry name" value="Endonuclease_7"/>
</dbReference>
<keyword evidence="3" id="KW-1185">Reference proteome</keyword>
<dbReference type="KEGG" id="nhu:H0264_23930"/>
<organism evidence="2 3">
    <name type="scientific">Nocardia huaxiensis</name>
    <dbReference type="NCBI Taxonomy" id="2755382"/>
    <lineage>
        <taxon>Bacteria</taxon>
        <taxon>Bacillati</taxon>
        <taxon>Actinomycetota</taxon>
        <taxon>Actinomycetes</taxon>
        <taxon>Mycobacteriales</taxon>
        <taxon>Nocardiaceae</taxon>
        <taxon>Nocardia</taxon>
    </lineage>
</organism>
<evidence type="ECO:0000313" key="3">
    <source>
        <dbReference type="Proteomes" id="UP000515512"/>
    </source>
</evidence>
<dbReference type="Gene3D" id="3.40.1800.10">
    <property type="entry name" value="His-Me finger endonucleases"/>
    <property type="match status" value="1"/>
</dbReference>
<evidence type="ECO:0000256" key="1">
    <source>
        <dbReference type="SAM" id="MobiDB-lite"/>
    </source>
</evidence>
<dbReference type="AlphaFoldDB" id="A0A7D6VFI6"/>
<name>A0A7D6VFI6_9NOCA</name>
<accession>A0A7D6VFI6</accession>
<evidence type="ECO:0000313" key="2">
    <source>
        <dbReference type="EMBL" id="QLY28410.1"/>
    </source>
</evidence>
<dbReference type="Proteomes" id="UP000515512">
    <property type="component" value="Chromosome"/>
</dbReference>
<feature type="region of interest" description="Disordered" evidence="1">
    <location>
        <begin position="1"/>
        <end position="32"/>
    </location>
</feature>
<keyword evidence="2" id="KW-0540">Nuclease</keyword>
<dbReference type="InterPro" id="IPR038563">
    <property type="entry name" value="Endonuclease_7_sf"/>
</dbReference>
<dbReference type="GO" id="GO:0004519">
    <property type="term" value="F:endonuclease activity"/>
    <property type="evidence" value="ECO:0007669"/>
    <property type="project" value="UniProtKB-KW"/>
</dbReference>
<gene>
    <name evidence="2" type="ORF">H0264_23930</name>
</gene>
<dbReference type="InterPro" id="IPR044925">
    <property type="entry name" value="His-Me_finger_sf"/>
</dbReference>
<proteinExistence type="predicted"/>
<protein>
    <submittedName>
        <fullName evidence="2">Endonuclease VII domain-containing protein</fullName>
    </submittedName>
</protein>
<sequence length="212" mass="23490">MGRTENCAKHGNRLSHKTFGRSGAHRKNADNPHYVNLKTSKMSVPPGILLAMTEPTPSELLLCSPTKGCGEWKPRSLMAQPGPRAPLCYACYQRARRARQGPEIARRANLWSKYRITPEHYDELRHLQGYRCAICGIHESDINTAKVGGRPRKDGQPLSKMPLAVDHDHSTGEVRGLLCPSCNFGLGKFGDDPGRLLAAVDYLKLYAAQNDD</sequence>
<dbReference type="SUPFAM" id="SSF54060">
    <property type="entry name" value="His-Me finger endonucleases"/>
    <property type="match status" value="1"/>
</dbReference>
<dbReference type="Pfam" id="PF02945">
    <property type="entry name" value="Endonuclease_7"/>
    <property type="match status" value="1"/>
</dbReference>
<dbReference type="EMBL" id="CP059399">
    <property type="protein sequence ID" value="QLY28410.1"/>
    <property type="molecule type" value="Genomic_DNA"/>
</dbReference>
<reference evidence="2 3" key="1">
    <citation type="submission" date="2020-07" db="EMBL/GenBank/DDBJ databases">
        <authorList>
            <person name="Zhuang K."/>
            <person name="Ran Y."/>
        </authorList>
    </citation>
    <scope>NUCLEOTIDE SEQUENCE [LARGE SCALE GENOMIC DNA]</scope>
    <source>
        <strain evidence="2 3">WCH-YHL-001</strain>
    </source>
</reference>